<protein>
    <submittedName>
        <fullName evidence="2">Uncharacterized protein</fullName>
    </submittedName>
</protein>
<evidence type="ECO:0000313" key="3">
    <source>
        <dbReference type="Proteomes" id="UP000324629"/>
    </source>
</evidence>
<accession>A0A5J4NHE3</accession>
<gene>
    <name evidence="2" type="ORF">DEA37_0012700</name>
</gene>
<comment type="caution">
    <text evidence="2">The sequence shown here is derived from an EMBL/GenBank/DDBJ whole genome shotgun (WGS) entry which is preliminary data.</text>
</comment>
<proteinExistence type="predicted"/>
<dbReference type="Proteomes" id="UP000324629">
    <property type="component" value="Unassembled WGS sequence"/>
</dbReference>
<evidence type="ECO:0000313" key="2">
    <source>
        <dbReference type="EMBL" id="KAA3675066.1"/>
    </source>
</evidence>
<reference evidence="2 3" key="1">
    <citation type="journal article" date="2019" name="Gigascience">
        <title>Whole-genome sequence of the oriental lung fluke Paragonimus westermani.</title>
        <authorList>
            <person name="Oey H."/>
            <person name="Zakrzewski M."/>
            <person name="Narain K."/>
            <person name="Devi K.R."/>
            <person name="Agatsuma T."/>
            <person name="Nawaratna S."/>
            <person name="Gobert G.N."/>
            <person name="Jones M.K."/>
            <person name="Ragan M.A."/>
            <person name="McManus D.P."/>
            <person name="Krause L."/>
        </authorList>
    </citation>
    <scope>NUCLEOTIDE SEQUENCE [LARGE SCALE GENOMIC DNA]</scope>
    <source>
        <strain evidence="2 3">IND2009</strain>
    </source>
</reference>
<organism evidence="2 3">
    <name type="scientific">Paragonimus westermani</name>
    <dbReference type="NCBI Taxonomy" id="34504"/>
    <lineage>
        <taxon>Eukaryota</taxon>
        <taxon>Metazoa</taxon>
        <taxon>Spiralia</taxon>
        <taxon>Lophotrochozoa</taxon>
        <taxon>Platyhelminthes</taxon>
        <taxon>Trematoda</taxon>
        <taxon>Digenea</taxon>
        <taxon>Plagiorchiida</taxon>
        <taxon>Troglotremata</taxon>
        <taxon>Troglotrematidae</taxon>
        <taxon>Paragonimus</taxon>
    </lineage>
</organism>
<name>A0A5J4NHE3_9TREM</name>
<evidence type="ECO:0000256" key="1">
    <source>
        <dbReference type="SAM" id="MobiDB-lite"/>
    </source>
</evidence>
<feature type="region of interest" description="Disordered" evidence="1">
    <location>
        <begin position="110"/>
        <end position="129"/>
    </location>
</feature>
<sequence>MKSLDCDEAVPGVTCDTNSENSSEDEQMDSITELHADGTVRSSKRRESLLSFLQKSKRQSLHKEYYSQQRGEVTEPDDIFRYPTNSSRRLSTISLTDFLASATVRQTIDAQRCSSGDDETSDHNEARRASFPGTLLKTKGQCCQTTNREFDEPTEMLERKPSTGATTESLIEAVLTNECSVDFDASQHENDEYDDDDVFLHSAP</sequence>
<feature type="region of interest" description="Disordered" evidence="1">
    <location>
        <begin position="1"/>
        <end position="42"/>
    </location>
</feature>
<keyword evidence="3" id="KW-1185">Reference proteome</keyword>
<feature type="region of interest" description="Disordered" evidence="1">
    <location>
        <begin position="182"/>
        <end position="204"/>
    </location>
</feature>
<dbReference type="AlphaFoldDB" id="A0A5J4NHE3"/>
<dbReference type="EMBL" id="QNGE01002743">
    <property type="protein sequence ID" value="KAA3675066.1"/>
    <property type="molecule type" value="Genomic_DNA"/>
</dbReference>